<evidence type="ECO:0000313" key="2">
    <source>
        <dbReference type="Proteomes" id="UP001239169"/>
    </source>
</evidence>
<organism evidence="1 2">
    <name type="scientific">Paraclostridium bifermentans</name>
    <name type="common">Clostridium bifermentans</name>
    <dbReference type="NCBI Taxonomy" id="1490"/>
    <lineage>
        <taxon>Bacteria</taxon>
        <taxon>Bacillati</taxon>
        <taxon>Bacillota</taxon>
        <taxon>Clostridia</taxon>
        <taxon>Peptostreptococcales</taxon>
        <taxon>Peptostreptococcaceae</taxon>
        <taxon>Paraclostridium</taxon>
    </lineage>
</organism>
<protein>
    <submittedName>
        <fullName evidence="1">Uncharacterized protein</fullName>
    </submittedName>
</protein>
<reference evidence="1 2" key="1">
    <citation type="submission" date="2023-04" db="EMBL/GenBank/DDBJ databases">
        <title>Bacteria Genome Submission.</title>
        <authorList>
            <person name="Isaac P."/>
        </authorList>
    </citation>
    <scope>NUCLEOTIDE SEQUENCE [LARGE SCALE GENOMIC DNA]</scope>
    <source>
        <strain evidence="1 2">SampleS7P1</strain>
    </source>
</reference>
<name>A0ABY8R6A5_PARBF</name>
<keyword evidence="2" id="KW-1185">Reference proteome</keyword>
<dbReference type="Proteomes" id="UP001239169">
    <property type="component" value="Chromosome"/>
</dbReference>
<accession>A0ABY8R6A5</accession>
<evidence type="ECO:0000313" key="1">
    <source>
        <dbReference type="EMBL" id="WGX76613.1"/>
    </source>
</evidence>
<dbReference type="EMBL" id="CP124685">
    <property type="protein sequence ID" value="WGX76613.1"/>
    <property type="molecule type" value="Genomic_DNA"/>
</dbReference>
<gene>
    <name evidence="1" type="ORF">QJS64_05650</name>
</gene>
<sequence length="75" mass="8770">MLTPPIIKKVIEENDLRLISFNEEKNYYISEEEGIAYKIEPNYNNLSDLSKYTVVVKNHPLDAKKEIKSIQQLCI</sequence>
<proteinExistence type="predicted"/>